<evidence type="ECO:0000313" key="2">
    <source>
        <dbReference type="EMBL" id="AJH00853.1"/>
    </source>
</evidence>
<evidence type="ECO:0000313" key="3">
    <source>
        <dbReference type="Proteomes" id="UP000031866"/>
    </source>
</evidence>
<dbReference type="KEGG" id="cbei:LF65_04313"/>
<reference evidence="3" key="1">
    <citation type="submission" date="2014-12" db="EMBL/GenBank/DDBJ databases">
        <title>Genome sequence of Clostridium beijerinckii strain 59B.</title>
        <authorList>
            <person name="Little G.T."/>
            <person name="Minton N.P."/>
        </authorList>
    </citation>
    <scope>NUCLEOTIDE SEQUENCE [LARGE SCALE GENOMIC DNA]</scope>
    <source>
        <strain evidence="3">59B</strain>
    </source>
</reference>
<dbReference type="Proteomes" id="UP000031866">
    <property type="component" value="Chromosome"/>
</dbReference>
<proteinExistence type="predicted"/>
<accession>A0A0B5QS07</accession>
<feature type="transmembrane region" description="Helical" evidence="1">
    <location>
        <begin position="6"/>
        <end position="22"/>
    </location>
</feature>
<evidence type="ECO:0000256" key="1">
    <source>
        <dbReference type="SAM" id="Phobius"/>
    </source>
</evidence>
<gene>
    <name evidence="2" type="ORF">LF65_04313</name>
</gene>
<sequence length="106" mass="12303">MNEFIVFSIMGIAFFSYSLLCSKKRKVIYTINKSNFVVLDDKYFDLQLKISIINSVIIVIGTGLTQVSQLGSIKSIILFITILIFWIMNFRLRRLAIIKKYAEIKK</sequence>
<dbReference type="AlphaFoldDB" id="A0A0B5QS07"/>
<dbReference type="EMBL" id="CP010086">
    <property type="protein sequence ID" value="AJH00853.1"/>
    <property type="molecule type" value="Genomic_DNA"/>
</dbReference>
<keyword evidence="1" id="KW-1133">Transmembrane helix</keyword>
<protein>
    <recommendedName>
        <fullName evidence="4">DUF3784 domain-containing protein</fullName>
    </recommendedName>
</protein>
<dbReference type="RefSeq" id="WP_041898827.1">
    <property type="nucleotide sequence ID" value="NZ_CP010086.2"/>
</dbReference>
<name>A0A0B5QS07_CLOBE</name>
<organism evidence="2 3">
    <name type="scientific">Clostridium beijerinckii</name>
    <name type="common">Clostridium MP</name>
    <dbReference type="NCBI Taxonomy" id="1520"/>
    <lineage>
        <taxon>Bacteria</taxon>
        <taxon>Bacillati</taxon>
        <taxon>Bacillota</taxon>
        <taxon>Clostridia</taxon>
        <taxon>Eubacteriales</taxon>
        <taxon>Clostridiaceae</taxon>
        <taxon>Clostridium</taxon>
    </lineage>
</organism>
<dbReference type="STRING" id="1520.LF65_04313"/>
<keyword evidence="1" id="KW-0472">Membrane</keyword>
<dbReference type="OrthoDB" id="9925684at2"/>
<keyword evidence="1" id="KW-0812">Transmembrane</keyword>
<feature type="transmembrane region" description="Helical" evidence="1">
    <location>
        <begin position="43"/>
        <end position="64"/>
    </location>
</feature>
<evidence type="ECO:0008006" key="4">
    <source>
        <dbReference type="Google" id="ProtNLM"/>
    </source>
</evidence>
<feature type="transmembrane region" description="Helical" evidence="1">
    <location>
        <begin position="70"/>
        <end position="90"/>
    </location>
</feature>